<evidence type="ECO:0000256" key="1">
    <source>
        <dbReference type="SAM" id="SignalP"/>
    </source>
</evidence>
<accession>A0A852VRN6</accession>
<reference evidence="2 3" key="1">
    <citation type="submission" date="2020-07" db="EMBL/GenBank/DDBJ databases">
        <title>Sequencing the genomes of 1000 actinobacteria strains.</title>
        <authorList>
            <person name="Klenk H.-P."/>
        </authorList>
    </citation>
    <scope>NUCLEOTIDE SEQUENCE [LARGE SCALE GENOMIC DNA]</scope>
    <source>
        <strain evidence="2 3">DSM 26154</strain>
    </source>
</reference>
<feature type="signal peptide" evidence="1">
    <location>
        <begin position="1"/>
        <end position="34"/>
    </location>
</feature>
<dbReference type="EMBL" id="JACCAE010000001">
    <property type="protein sequence ID" value="NYF97363.1"/>
    <property type="molecule type" value="Genomic_DNA"/>
</dbReference>
<name>A0A852VRN6_9MICO</name>
<protein>
    <submittedName>
        <fullName evidence="2">Uncharacterized protein</fullName>
    </submittedName>
</protein>
<evidence type="ECO:0000313" key="2">
    <source>
        <dbReference type="EMBL" id="NYF97363.1"/>
    </source>
</evidence>
<proteinExistence type="predicted"/>
<sequence length="197" mass="20500">MTASPPSPSRRTVAKGAAWTVPALSVAAAAPTLAASPTLQCPAAPGWTVVDPAATPEFVVTPEGSGSRVDLRFGTLTPMTNAPAGATHFQWQPTGSLLAADQNGDLHGGSIYTYTGTPAPLSAGSDLRVLVDFSSFSSGWDENRRLEAYTVPYRVRWYEGDPNDASSTTLLDCDYSARVTATSWNADHSGGGLSPLA</sequence>
<gene>
    <name evidence="2" type="ORF">BJY20_000755</name>
</gene>
<organism evidence="2 3">
    <name type="scientific">Janibacter cremeus</name>
    <dbReference type="NCBI Taxonomy" id="1285192"/>
    <lineage>
        <taxon>Bacteria</taxon>
        <taxon>Bacillati</taxon>
        <taxon>Actinomycetota</taxon>
        <taxon>Actinomycetes</taxon>
        <taxon>Micrococcales</taxon>
        <taxon>Intrasporangiaceae</taxon>
        <taxon>Janibacter</taxon>
    </lineage>
</organism>
<dbReference type="PROSITE" id="PS51318">
    <property type="entry name" value="TAT"/>
    <property type="match status" value="1"/>
</dbReference>
<dbReference type="Proteomes" id="UP000554054">
    <property type="component" value="Unassembled WGS sequence"/>
</dbReference>
<dbReference type="AlphaFoldDB" id="A0A852VRN6"/>
<evidence type="ECO:0000313" key="3">
    <source>
        <dbReference type="Proteomes" id="UP000554054"/>
    </source>
</evidence>
<comment type="caution">
    <text evidence="2">The sequence shown here is derived from an EMBL/GenBank/DDBJ whole genome shotgun (WGS) entry which is preliminary data.</text>
</comment>
<dbReference type="InterPro" id="IPR006311">
    <property type="entry name" value="TAT_signal"/>
</dbReference>
<keyword evidence="1" id="KW-0732">Signal</keyword>
<feature type="chain" id="PRO_5032563254" evidence="1">
    <location>
        <begin position="35"/>
        <end position="197"/>
    </location>
</feature>
<dbReference type="RefSeq" id="WP_185990309.1">
    <property type="nucleotide sequence ID" value="NZ_JACCAE010000001.1"/>
</dbReference>
<keyword evidence="3" id="KW-1185">Reference proteome</keyword>